<organism evidence="2 3">
    <name type="scientific">Kutzneria viridogrisea</name>
    <dbReference type="NCBI Taxonomy" id="47990"/>
    <lineage>
        <taxon>Bacteria</taxon>
        <taxon>Bacillati</taxon>
        <taxon>Actinomycetota</taxon>
        <taxon>Actinomycetes</taxon>
        <taxon>Pseudonocardiales</taxon>
        <taxon>Pseudonocardiaceae</taxon>
        <taxon>Kutzneria</taxon>
    </lineage>
</organism>
<proteinExistence type="predicted"/>
<name>A0ABR6BII8_9PSEU</name>
<protein>
    <submittedName>
        <fullName evidence="2">Uncharacterized protein</fullName>
    </submittedName>
</protein>
<dbReference type="EMBL" id="JACJID010000002">
    <property type="protein sequence ID" value="MBA8926496.1"/>
    <property type="molecule type" value="Genomic_DNA"/>
</dbReference>
<keyword evidence="3" id="KW-1185">Reference proteome</keyword>
<feature type="region of interest" description="Disordered" evidence="1">
    <location>
        <begin position="16"/>
        <end position="35"/>
    </location>
</feature>
<dbReference type="Proteomes" id="UP000517916">
    <property type="component" value="Unassembled WGS sequence"/>
</dbReference>
<comment type="caution">
    <text evidence="2">The sequence shown here is derived from an EMBL/GenBank/DDBJ whole genome shotgun (WGS) entry which is preliminary data.</text>
</comment>
<evidence type="ECO:0000313" key="3">
    <source>
        <dbReference type="Proteomes" id="UP000517916"/>
    </source>
</evidence>
<sequence>MGLPARVVPAEQPLTLRPLPGYEPGDGVPAAVPPRDRPALRVVTDLLPDTHGESVSNAVRGVIRRLLAAVVEVLDGRRPVDQLRTQLTPMAHAALRTRVVRSSRTPGKLRSLHLCAPGPRVVEACATIEVGGRVRAMAARFELAGDAVRCTVLRLL</sequence>
<evidence type="ECO:0000313" key="2">
    <source>
        <dbReference type="EMBL" id="MBA8926496.1"/>
    </source>
</evidence>
<evidence type="ECO:0000256" key="1">
    <source>
        <dbReference type="SAM" id="MobiDB-lite"/>
    </source>
</evidence>
<dbReference type="RefSeq" id="WP_025361059.1">
    <property type="nucleotide sequence ID" value="NZ_BAAABQ010000009.1"/>
</dbReference>
<gene>
    <name evidence="2" type="ORF">BC739_003695</name>
</gene>
<dbReference type="InterPro" id="IPR045596">
    <property type="entry name" value="DUF6459"/>
</dbReference>
<reference evidence="2 3" key="1">
    <citation type="submission" date="2020-08" db="EMBL/GenBank/DDBJ databases">
        <title>Genomic Encyclopedia of Archaeal and Bacterial Type Strains, Phase II (KMG-II): from individual species to whole genera.</title>
        <authorList>
            <person name="Goeker M."/>
        </authorList>
    </citation>
    <scope>NUCLEOTIDE SEQUENCE [LARGE SCALE GENOMIC DNA]</scope>
    <source>
        <strain evidence="2 3">DSM 43850</strain>
    </source>
</reference>
<dbReference type="Pfam" id="PF20060">
    <property type="entry name" value="DUF6459"/>
    <property type="match status" value="1"/>
</dbReference>
<accession>A0ABR6BII8</accession>